<gene>
    <name evidence="8" type="ORF">V6U78_10225</name>
</gene>
<evidence type="ECO:0000256" key="1">
    <source>
        <dbReference type="ARBA" id="ARBA00004651"/>
    </source>
</evidence>
<dbReference type="PANTHER" id="PTHR47371:SF3">
    <property type="entry name" value="PHOSPHOGLYCEROL TRANSFERASE I"/>
    <property type="match status" value="1"/>
</dbReference>
<evidence type="ECO:0000256" key="6">
    <source>
        <dbReference type="SAM" id="Phobius"/>
    </source>
</evidence>
<evidence type="ECO:0000256" key="2">
    <source>
        <dbReference type="ARBA" id="ARBA00022475"/>
    </source>
</evidence>
<feature type="transmembrane region" description="Helical" evidence="6">
    <location>
        <begin position="136"/>
        <end position="154"/>
    </location>
</feature>
<keyword evidence="9" id="KW-1185">Reference proteome</keyword>
<keyword evidence="2" id="KW-1003">Cell membrane</keyword>
<evidence type="ECO:0000313" key="8">
    <source>
        <dbReference type="EMBL" id="MFK7161412.1"/>
    </source>
</evidence>
<feature type="transmembrane region" description="Helical" evidence="6">
    <location>
        <begin position="50"/>
        <end position="71"/>
    </location>
</feature>
<dbReference type="InterPro" id="IPR050448">
    <property type="entry name" value="OpgB/LTA_synthase_biosynth"/>
</dbReference>
<proteinExistence type="predicted"/>
<organism evidence="8 9">
    <name type="scientific">Marinospirillum alkalitolerans</name>
    <dbReference type="NCBI Taxonomy" id="3123374"/>
    <lineage>
        <taxon>Bacteria</taxon>
        <taxon>Pseudomonadati</taxon>
        <taxon>Pseudomonadota</taxon>
        <taxon>Gammaproteobacteria</taxon>
        <taxon>Oceanospirillales</taxon>
        <taxon>Oceanospirillaceae</taxon>
        <taxon>Marinospirillum</taxon>
    </lineage>
</organism>
<dbReference type="Pfam" id="PF00884">
    <property type="entry name" value="Sulfatase"/>
    <property type="match status" value="1"/>
</dbReference>
<dbReference type="InterPro" id="IPR000917">
    <property type="entry name" value="Sulfatase_N"/>
</dbReference>
<dbReference type="EMBL" id="JBANFI010000006">
    <property type="protein sequence ID" value="MFK7161412.1"/>
    <property type="molecule type" value="Genomic_DNA"/>
</dbReference>
<feature type="transmembrane region" description="Helical" evidence="6">
    <location>
        <begin position="174"/>
        <end position="192"/>
    </location>
</feature>
<evidence type="ECO:0000256" key="5">
    <source>
        <dbReference type="ARBA" id="ARBA00023136"/>
    </source>
</evidence>
<comment type="subcellular location">
    <subcellularLocation>
        <location evidence="1">Cell membrane</location>
        <topology evidence="1">Multi-pass membrane protein</topology>
    </subcellularLocation>
</comment>
<evidence type="ECO:0000256" key="3">
    <source>
        <dbReference type="ARBA" id="ARBA00022692"/>
    </source>
</evidence>
<evidence type="ECO:0000256" key="4">
    <source>
        <dbReference type="ARBA" id="ARBA00022989"/>
    </source>
</evidence>
<keyword evidence="3 6" id="KW-0812">Transmembrane</keyword>
<protein>
    <submittedName>
        <fullName evidence="8">Sulfatase-like hydrolase/transferase</fullName>
    </submittedName>
</protein>
<feature type="transmembrane region" description="Helical" evidence="6">
    <location>
        <begin position="83"/>
        <end position="101"/>
    </location>
</feature>
<dbReference type="InterPro" id="IPR017850">
    <property type="entry name" value="Alkaline_phosphatase_core_sf"/>
</dbReference>
<comment type="caution">
    <text evidence="8">The sequence shown here is derived from an EMBL/GenBank/DDBJ whole genome shotgun (WGS) entry which is preliminary data.</text>
</comment>
<keyword evidence="5 6" id="KW-0472">Membrane</keyword>
<feature type="transmembrane region" description="Helical" evidence="6">
    <location>
        <begin position="12"/>
        <end position="30"/>
    </location>
</feature>
<dbReference type="PANTHER" id="PTHR47371">
    <property type="entry name" value="LIPOTEICHOIC ACID SYNTHASE"/>
    <property type="match status" value="1"/>
</dbReference>
<feature type="domain" description="Sulfatase N-terminal" evidence="7">
    <location>
        <begin position="274"/>
        <end position="551"/>
    </location>
</feature>
<dbReference type="Gene3D" id="3.40.720.10">
    <property type="entry name" value="Alkaline Phosphatase, subunit A"/>
    <property type="match status" value="1"/>
</dbReference>
<evidence type="ECO:0000313" key="9">
    <source>
        <dbReference type="Proteomes" id="UP001621714"/>
    </source>
</evidence>
<reference evidence="8 9" key="1">
    <citation type="submission" date="2024-02" db="EMBL/GenBank/DDBJ databases">
        <title>Marinospirillum sp. MEB 164 isolated from Lonar lake sediment.</title>
        <authorList>
            <person name="Joshi A."/>
            <person name="Thite S."/>
        </authorList>
    </citation>
    <scope>NUCLEOTIDE SEQUENCE [LARGE SCALE GENOMIC DNA]</scope>
    <source>
        <strain evidence="8 9">MEB164</strain>
    </source>
</reference>
<dbReference type="CDD" id="cd16015">
    <property type="entry name" value="LTA_synthase"/>
    <property type="match status" value="1"/>
</dbReference>
<dbReference type="SUPFAM" id="SSF53649">
    <property type="entry name" value="Alkaline phosphatase-like"/>
    <property type="match status" value="1"/>
</dbReference>
<dbReference type="RefSeq" id="WP_405340183.1">
    <property type="nucleotide sequence ID" value="NZ_JBANFI010000006.1"/>
</dbReference>
<accession>A0ABW8Q1C2</accession>
<name>A0ABW8Q1C2_9GAMM</name>
<keyword evidence="4 6" id="KW-1133">Transmembrane helix</keyword>
<evidence type="ECO:0000259" key="7">
    <source>
        <dbReference type="Pfam" id="PF00884"/>
    </source>
</evidence>
<sequence>MLNPLWLPVRALVLAASFFALTRGLLLFLYPDYFASLSWDQAFSAWLYGWRFDMAIAVLGMAVFLCPLLWPWDYARRQSIARLCLLMSLIAVGLLWALQLADTVYFGEVYRHAGRELLLLTQDYGLLVELALGSRWLISLSALLVMSAFAWLWWHWVVQPSARTSLNRGVFKQAGFALAVLLLLLISGRGLVLSGKPLGLVDAYAAGDERQAALALNGAFALVHTWRRGQQQPQPLAYFTAADWDEALSQLEAQSAGDPFVRSWLDDTYPASQPNLVIVLLESWSADYIDSLSGSSYGATPFFDQLVASGRVWPQAFAAGQRSIEGIQASLTSVPLLPQHPVMGWGMEQNRMTRLATLLDDTGYQSVMVQTSKRRSFYLDGIAAALGFDAYFGQEDLPLLRDYPGEVPRFGWDYEGMMFLADYLAARAEEARPSVAFLFTGTTHEPFPDPGAEFHLYPHDAGSEGAYLNTLRYSDWALSEMMQRLEALPSYQNTIFVFMADHVLRAQAQDLHASFRIPLVIYTPDGRLAPGRETRYASQYDLLPTLMTLMGRDESIASYGRSLLRPLSGPEGVVVQRGEWSYWLSPLGWLSVDPQGRVRSEGDLAALPAHRSQLEHWLKARMQLADQRLRANAWLPREAAYHPSAGR</sequence>
<dbReference type="Proteomes" id="UP001621714">
    <property type="component" value="Unassembled WGS sequence"/>
</dbReference>